<sequence length="298" mass="31372">MFKRVMVAVVGLPLLILILGWAPSWATMVLTAGMCAIGAWELMHAAAGEKGKPLIPLTVAAAALVPVCVYLEESIANAALTALPVLPFTALLGAVFVFVIFALAIHRYDEEKGIPFAAVTCAVFAGLVFPLMLSCLLRLRLLGNLGPALVFLPLAISFGSDTFALFAGMLCGKHKLAPKVSPKKTVEGAIGGLIGGVIGMTLFKLIADSIVLSVDVYPPIEMAAGPQFSWAAVFVLGIIGSAISQIGDLSFSVIKREFGVKDYGHLLPGHGGILDRFDSVTFAAPAVWLTLQLTVYCF</sequence>
<evidence type="ECO:0000256" key="5">
    <source>
        <dbReference type="ARBA" id="ARBA00010185"/>
    </source>
</evidence>
<feature type="transmembrane region" description="Helical" evidence="19">
    <location>
        <begin position="78"/>
        <end position="104"/>
    </location>
</feature>
<organism evidence="20 21">
    <name type="scientific">Candidatus Oscillibacter excrementigallinarum</name>
    <dbReference type="NCBI Taxonomy" id="2838716"/>
    <lineage>
        <taxon>Bacteria</taxon>
        <taxon>Bacillati</taxon>
        <taxon>Bacillota</taxon>
        <taxon>Clostridia</taxon>
        <taxon>Eubacteriales</taxon>
        <taxon>Oscillospiraceae</taxon>
        <taxon>Oscillibacter</taxon>
    </lineage>
</organism>
<comment type="pathway">
    <text evidence="3 18">Phospholipid metabolism; CDP-diacylglycerol biosynthesis; CDP-diacylglycerol from sn-glycerol 3-phosphate: step 3/3.</text>
</comment>
<keyword evidence="15 19" id="KW-0472">Membrane</keyword>
<evidence type="ECO:0000256" key="3">
    <source>
        <dbReference type="ARBA" id="ARBA00005119"/>
    </source>
</evidence>
<keyword evidence="16" id="KW-0594">Phospholipid biosynthesis</keyword>
<evidence type="ECO:0000256" key="1">
    <source>
        <dbReference type="ARBA" id="ARBA00001698"/>
    </source>
</evidence>
<comment type="similarity">
    <text evidence="5 18">Belongs to the CDS family.</text>
</comment>
<comment type="pathway">
    <text evidence="4">Lipid metabolism.</text>
</comment>
<dbReference type="InterPro" id="IPR000374">
    <property type="entry name" value="PC_trans"/>
</dbReference>
<comment type="catalytic activity">
    <reaction evidence="1 18">
        <text>a 1,2-diacyl-sn-glycero-3-phosphate + CTP + H(+) = a CDP-1,2-diacyl-sn-glycerol + diphosphate</text>
        <dbReference type="Rhea" id="RHEA:16229"/>
        <dbReference type="ChEBI" id="CHEBI:15378"/>
        <dbReference type="ChEBI" id="CHEBI:33019"/>
        <dbReference type="ChEBI" id="CHEBI:37563"/>
        <dbReference type="ChEBI" id="CHEBI:58332"/>
        <dbReference type="ChEBI" id="CHEBI:58608"/>
        <dbReference type="EC" id="2.7.7.41"/>
    </reaction>
</comment>
<evidence type="ECO:0000256" key="11">
    <source>
        <dbReference type="ARBA" id="ARBA00022692"/>
    </source>
</evidence>
<dbReference type="GO" id="GO:0004605">
    <property type="term" value="F:phosphatidate cytidylyltransferase activity"/>
    <property type="evidence" value="ECO:0007669"/>
    <property type="project" value="UniProtKB-EC"/>
</dbReference>
<reference evidence="20" key="1">
    <citation type="journal article" date="2021" name="PeerJ">
        <title>Extensive microbial diversity within the chicken gut microbiome revealed by metagenomics and culture.</title>
        <authorList>
            <person name="Gilroy R."/>
            <person name="Ravi A."/>
            <person name="Getino M."/>
            <person name="Pursley I."/>
            <person name="Horton D.L."/>
            <person name="Alikhan N.F."/>
            <person name="Baker D."/>
            <person name="Gharbi K."/>
            <person name="Hall N."/>
            <person name="Watson M."/>
            <person name="Adriaenssens E.M."/>
            <person name="Foster-Nyarko E."/>
            <person name="Jarju S."/>
            <person name="Secka A."/>
            <person name="Antonio M."/>
            <person name="Oren A."/>
            <person name="Chaudhuri R.R."/>
            <person name="La Ragione R."/>
            <person name="Hildebrand F."/>
            <person name="Pallen M.J."/>
        </authorList>
    </citation>
    <scope>NUCLEOTIDE SEQUENCE</scope>
    <source>
        <strain evidence="20">ChiBcec18-1249</strain>
    </source>
</reference>
<dbReference type="Pfam" id="PF01148">
    <property type="entry name" value="CTP_transf_1"/>
    <property type="match status" value="1"/>
</dbReference>
<comment type="subcellular location">
    <subcellularLocation>
        <location evidence="2">Cell membrane</location>
        <topology evidence="2">Multi-pass membrane protein</topology>
    </subcellularLocation>
</comment>
<keyword evidence="10 18" id="KW-0808">Transferase</keyword>
<dbReference type="EMBL" id="DWZJ01000009">
    <property type="protein sequence ID" value="HJB12327.1"/>
    <property type="molecule type" value="Genomic_DNA"/>
</dbReference>
<dbReference type="AlphaFoldDB" id="A0A9D2LGQ5"/>
<feature type="transmembrane region" description="Helical" evidence="19">
    <location>
        <begin position="5"/>
        <end position="22"/>
    </location>
</feature>
<evidence type="ECO:0000256" key="4">
    <source>
        <dbReference type="ARBA" id="ARBA00005189"/>
    </source>
</evidence>
<evidence type="ECO:0000256" key="12">
    <source>
        <dbReference type="ARBA" id="ARBA00022695"/>
    </source>
</evidence>
<dbReference type="PROSITE" id="PS01315">
    <property type="entry name" value="CDS"/>
    <property type="match status" value="1"/>
</dbReference>
<evidence type="ECO:0000256" key="15">
    <source>
        <dbReference type="ARBA" id="ARBA00023136"/>
    </source>
</evidence>
<dbReference type="GO" id="GO:0005886">
    <property type="term" value="C:plasma membrane"/>
    <property type="evidence" value="ECO:0007669"/>
    <property type="project" value="UniProtKB-SubCell"/>
</dbReference>
<protein>
    <recommendedName>
        <fullName evidence="7 18">Phosphatidate cytidylyltransferase</fullName>
        <ecNumber evidence="6 18">2.7.7.41</ecNumber>
    </recommendedName>
</protein>
<feature type="transmembrane region" description="Helical" evidence="19">
    <location>
        <begin position="54"/>
        <end position="72"/>
    </location>
</feature>
<keyword evidence="12 18" id="KW-0548">Nucleotidyltransferase</keyword>
<feature type="transmembrane region" description="Helical" evidence="19">
    <location>
        <begin position="116"/>
        <end position="139"/>
    </location>
</feature>
<reference evidence="20" key="2">
    <citation type="submission" date="2021-04" db="EMBL/GenBank/DDBJ databases">
        <authorList>
            <person name="Gilroy R."/>
        </authorList>
    </citation>
    <scope>NUCLEOTIDE SEQUENCE</scope>
    <source>
        <strain evidence="20">ChiBcec18-1249</strain>
    </source>
</reference>
<dbReference type="PANTHER" id="PTHR46382">
    <property type="entry name" value="PHOSPHATIDATE CYTIDYLYLTRANSFERASE"/>
    <property type="match status" value="1"/>
</dbReference>
<evidence type="ECO:0000256" key="18">
    <source>
        <dbReference type="RuleBase" id="RU003938"/>
    </source>
</evidence>
<name>A0A9D2LGQ5_9FIRM</name>
<comment type="caution">
    <text evidence="20">The sequence shown here is derived from an EMBL/GenBank/DDBJ whole genome shotgun (WGS) entry which is preliminary data.</text>
</comment>
<evidence type="ECO:0000313" key="21">
    <source>
        <dbReference type="Proteomes" id="UP000823824"/>
    </source>
</evidence>
<evidence type="ECO:0000256" key="10">
    <source>
        <dbReference type="ARBA" id="ARBA00022679"/>
    </source>
</evidence>
<accession>A0A9D2LGQ5</accession>
<evidence type="ECO:0000256" key="16">
    <source>
        <dbReference type="ARBA" id="ARBA00023209"/>
    </source>
</evidence>
<evidence type="ECO:0000256" key="14">
    <source>
        <dbReference type="ARBA" id="ARBA00023098"/>
    </source>
</evidence>
<feature type="transmembrane region" description="Helical" evidence="19">
    <location>
        <begin position="145"/>
        <end position="167"/>
    </location>
</feature>
<keyword evidence="17" id="KW-1208">Phospholipid metabolism</keyword>
<dbReference type="EC" id="2.7.7.41" evidence="6 18"/>
<evidence type="ECO:0000256" key="13">
    <source>
        <dbReference type="ARBA" id="ARBA00022989"/>
    </source>
</evidence>
<evidence type="ECO:0000256" key="19">
    <source>
        <dbReference type="SAM" id="Phobius"/>
    </source>
</evidence>
<keyword evidence="14" id="KW-0443">Lipid metabolism</keyword>
<evidence type="ECO:0000313" key="20">
    <source>
        <dbReference type="EMBL" id="HJB12327.1"/>
    </source>
</evidence>
<keyword evidence="9" id="KW-0444">Lipid biosynthesis</keyword>
<evidence type="ECO:0000256" key="2">
    <source>
        <dbReference type="ARBA" id="ARBA00004651"/>
    </source>
</evidence>
<gene>
    <name evidence="20" type="ORF">H9787_01285</name>
</gene>
<feature type="transmembrane region" description="Helical" evidence="19">
    <location>
        <begin position="188"/>
        <end position="207"/>
    </location>
</feature>
<feature type="transmembrane region" description="Helical" evidence="19">
    <location>
        <begin position="227"/>
        <end position="246"/>
    </location>
</feature>
<evidence type="ECO:0000256" key="17">
    <source>
        <dbReference type="ARBA" id="ARBA00023264"/>
    </source>
</evidence>
<dbReference type="GO" id="GO:0016024">
    <property type="term" value="P:CDP-diacylglycerol biosynthetic process"/>
    <property type="evidence" value="ECO:0007669"/>
    <property type="project" value="TreeGrafter"/>
</dbReference>
<dbReference type="Proteomes" id="UP000823824">
    <property type="component" value="Unassembled WGS sequence"/>
</dbReference>
<keyword evidence="11 18" id="KW-0812">Transmembrane</keyword>
<evidence type="ECO:0000256" key="9">
    <source>
        <dbReference type="ARBA" id="ARBA00022516"/>
    </source>
</evidence>
<keyword evidence="8" id="KW-1003">Cell membrane</keyword>
<evidence type="ECO:0000256" key="6">
    <source>
        <dbReference type="ARBA" id="ARBA00012487"/>
    </source>
</evidence>
<keyword evidence="13 19" id="KW-1133">Transmembrane helix</keyword>
<evidence type="ECO:0000256" key="7">
    <source>
        <dbReference type="ARBA" id="ARBA00019373"/>
    </source>
</evidence>
<evidence type="ECO:0000256" key="8">
    <source>
        <dbReference type="ARBA" id="ARBA00022475"/>
    </source>
</evidence>
<proteinExistence type="inferred from homology"/>
<dbReference type="PANTHER" id="PTHR46382:SF1">
    <property type="entry name" value="PHOSPHATIDATE CYTIDYLYLTRANSFERASE"/>
    <property type="match status" value="1"/>
</dbReference>